<keyword evidence="2" id="KW-0032">Aminotransferase</keyword>
<dbReference type="Proteomes" id="UP000039865">
    <property type="component" value="Unassembled WGS sequence"/>
</dbReference>
<dbReference type="InterPro" id="IPR015421">
    <property type="entry name" value="PyrdxlP-dep_Trfase_major"/>
</dbReference>
<feature type="domain" description="Aminotransferase class I/classII large" evidence="1">
    <location>
        <begin position="553"/>
        <end position="746"/>
    </location>
</feature>
<dbReference type="Gene3D" id="3.50.50.60">
    <property type="entry name" value="FAD/NAD(P)-binding domain"/>
    <property type="match status" value="1"/>
</dbReference>
<keyword evidence="3" id="KW-1185">Reference proteome</keyword>
<dbReference type="PANTHER" id="PTHR45744:SF2">
    <property type="entry name" value="TYROSINE AMINOTRANSFERASE"/>
    <property type="match status" value="1"/>
</dbReference>
<sequence>MEAKIEKIAIIGRDIESLFVAVSLASSNREVEILDLQMDHKNDEECVLLAKKTIDQLKIQNLYDAIISQGQLINQFKTHKNGDEQIQDLNDNCYVLINRNDLSRILRQQTSEFQNVKIAYKFKKLCNDDTQQPSDEGSAADDWSLQDIAESYDMVLLAGAQNQKILKELVDIGGSITQNNKYSDLAQIQMTLSVPQEKNSQILQNNEIQCNSSLELFKEGDGLIKILDIGELTYLDIYIPYLSNRKTICSITTDQQVREFLTQQYPELGKKINLNNYSLQGRPTRLVELTSFQPACIQNVYLLGDVSTRYLDLEGNSSITNLTEDSYQFNKLIKRHEGEQEKISEKFSSDRAKYYEQQYQRSLVVVDEVFRGNFAEYLQQKTQAKSHSTNSTQSIGDTKLSILSDENLCKSLQDLDKSDVDWNQICFEPSKQTSMKQPMPYFVFEVAKFDPTQPIKNGKTELNKAVIDVIEKGAYNGYTHHQGAMEARQAIVTKYSHPEFPFTPRDVFLTFGCHGAMFASMSVLCNRGDNILIPNPTFPLAVTICQNLGIDSVFNKEHQLKILEIARKYKLPILADEVYFGIVYPGKEYHPFANLSKDVPILSINSLSKTCLLPGWRFGWVIVYNRHGYFDKVLHHLDNIQKMIFPPASIVQYALPKLFECYNEEYYNSINARLGAMAEYVFEGLNNIRGIQPIRTSAGMFMMVKILSHKLRDIEDDQDFCLKFFEEQSVLTLPSWCFYSNGFFRIVRKSFVLILTQYIFMSRDVFEEFKSRLINFIEARYIDIQ</sequence>
<reference evidence="2 3" key="1">
    <citation type="submission" date="2014-06" db="EMBL/GenBank/DDBJ databases">
        <authorList>
            <person name="Swart Estienne"/>
        </authorList>
    </citation>
    <scope>NUCLEOTIDE SEQUENCE [LARGE SCALE GENOMIC DNA]</scope>
    <source>
        <strain evidence="2 3">130c</strain>
    </source>
</reference>
<dbReference type="Gene3D" id="3.40.640.10">
    <property type="entry name" value="Type I PLP-dependent aspartate aminotransferase-like (Major domain)"/>
    <property type="match status" value="2"/>
</dbReference>
<dbReference type="Gene3D" id="3.90.1150.10">
    <property type="entry name" value="Aspartate Aminotransferase, domain 1"/>
    <property type="match status" value="1"/>
</dbReference>
<dbReference type="AlphaFoldDB" id="A0A077ZTY8"/>
<dbReference type="CDD" id="cd00609">
    <property type="entry name" value="AAT_like"/>
    <property type="match status" value="1"/>
</dbReference>
<dbReference type="InterPro" id="IPR015422">
    <property type="entry name" value="PyrdxlP-dep_Trfase_small"/>
</dbReference>
<proteinExistence type="predicted"/>
<dbReference type="SUPFAM" id="SSF53383">
    <property type="entry name" value="PLP-dependent transferases"/>
    <property type="match status" value="1"/>
</dbReference>
<dbReference type="OrthoDB" id="2414662at2759"/>
<dbReference type="PANTHER" id="PTHR45744">
    <property type="entry name" value="TYROSINE AMINOTRANSFERASE"/>
    <property type="match status" value="1"/>
</dbReference>
<protein>
    <submittedName>
        <fullName evidence="2">Tyrosine aminotransferase</fullName>
    </submittedName>
</protein>
<feature type="domain" description="Aminotransferase class I/classII large" evidence="1">
    <location>
        <begin position="463"/>
        <end position="551"/>
    </location>
</feature>
<dbReference type="InterPro" id="IPR036188">
    <property type="entry name" value="FAD/NAD-bd_sf"/>
</dbReference>
<name>A0A077ZTY8_STYLE</name>
<keyword evidence="2" id="KW-0808">Transferase</keyword>
<dbReference type="Pfam" id="PF00155">
    <property type="entry name" value="Aminotran_1_2"/>
    <property type="match status" value="2"/>
</dbReference>
<accession>A0A077ZTY8</accession>
<evidence type="ECO:0000259" key="1">
    <source>
        <dbReference type="Pfam" id="PF00155"/>
    </source>
</evidence>
<dbReference type="GO" id="GO:0006572">
    <property type="term" value="P:L-tyrosine catabolic process"/>
    <property type="evidence" value="ECO:0007669"/>
    <property type="project" value="TreeGrafter"/>
</dbReference>
<evidence type="ECO:0000313" key="2">
    <source>
        <dbReference type="EMBL" id="CDW72785.1"/>
    </source>
</evidence>
<gene>
    <name evidence="2" type="primary">Contig5556.g5942</name>
    <name evidence="2" type="ORF">STYLEM_1749</name>
</gene>
<organism evidence="2 3">
    <name type="scientific">Stylonychia lemnae</name>
    <name type="common">Ciliate</name>
    <dbReference type="NCBI Taxonomy" id="5949"/>
    <lineage>
        <taxon>Eukaryota</taxon>
        <taxon>Sar</taxon>
        <taxon>Alveolata</taxon>
        <taxon>Ciliophora</taxon>
        <taxon>Intramacronucleata</taxon>
        <taxon>Spirotrichea</taxon>
        <taxon>Stichotrichia</taxon>
        <taxon>Sporadotrichida</taxon>
        <taxon>Oxytrichidae</taxon>
        <taxon>Stylonychinae</taxon>
        <taxon>Stylonychia</taxon>
    </lineage>
</organism>
<dbReference type="EMBL" id="CCKQ01001666">
    <property type="protein sequence ID" value="CDW72785.1"/>
    <property type="molecule type" value="Genomic_DNA"/>
</dbReference>
<dbReference type="InterPro" id="IPR004839">
    <property type="entry name" value="Aminotransferase_I/II_large"/>
</dbReference>
<dbReference type="InterPro" id="IPR015424">
    <property type="entry name" value="PyrdxlP-dep_Trfase"/>
</dbReference>
<dbReference type="GO" id="GO:0004838">
    <property type="term" value="F:L-tyrosine-2-oxoglutarate transaminase activity"/>
    <property type="evidence" value="ECO:0007669"/>
    <property type="project" value="TreeGrafter"/>
</dbReference>
<dbReference type="InParanoid" id="A0A077ZTY8"/>
<dbReference type="GO" id="GO:0030170">
    <property type="term" value="F:pyridoxal phosphate binding"/>
    <property type="evidence" value="ECO:0007669"/>
    <property type="project" value="InterPro"/>
</dbReference>
<evidence type="ECO:0000313" key="3">
    <source>
        <dbReference type="Proteomes" id="UP000039865"/>
    </source>
</evidence>